<protein>
    <submittedName>
        <fullName evidence="3">Nucleoside-diphosphate-sugar epimerase</fullName>
    </submittedName>
</protein>
<dbReference type="InterPro" id="IPR036291">
    <property type="entry name" value="NAD(P)-bd_dom_sf"/>
</dbReference>
<dbReference type="SUPFAM" id="SSF51735">
    <property type="entry name" value="NAD(P)-binding Rossmann-fold domains"/>
    <property type="match status" value="1"/>
</dbReference>
<dbReference type="Proteomes" id="UP000190235">
    <property type="component" value="Chromosome I"/>
</dbReference>
<keyword evidence="4" id="KW-1185">Reference proteome</keyword>
<organism evidence="3 4">
    <name type="scientific">Salegentibacter salegens</name>
    <dbReference type="NCBI Taxonomy" id="143223"/>
    <lineage>
        <taxon>Bacteria</taxon>
        <taxon>Pseudomonadati</taxon>
        <taxon>Bacteroidota</taxon>
        <taxon>Flavobacteriia</taxon>
        <taxon>Flavobacteriales</taxon>
        <taxon>Flavobacteriaceae</taxon>
        <taxon>Salegentibacter</taxon>
    </lineage>
</organism>
<dbReference type="PANTHER" id="PTHR42687">
    <property type="entry name" value="L-THREONINE 3-DEHYDROGENASE"/>
    <property type="match status" value="1"/>
</dbReference>
<dbReference type="GO" id="GO:0008743">
    <property type="term" value="F:L-threonine 3-dehydrogenase activity"/>
    <property type="evidence" value="ECO:0007669"/>
    <property type="project" value="TreeGrafter"/>
</dbReference>
<dbReference type="STRING" id="143223.SAMN05878281_3275"/>
<dbReference type="InterPro" id="IPR001509">
    <property type="entry name" value="Epimerase_deHydtase"/>
</dbReference>
<dbReference type="EMBL" id="LT670848">
    <property type="protein sequence ID" value="SHN04957.1"/>
    <property type="molecule type" value="Genomic_DNA"/>
</dbReference>
<evidence type="ECO:0000313" key="3">
    <source>
        <dbReference type="EMBL" id="SHN04957.1"/>
    </source>
</evidence>
<sequence length="331" mass="37541">MKIYLKSNLKNTFTTFLMEKILITGAAGQLGVELTAALASKYGTSNILASDINSESAKKFKSVKFLTLDATDSKHIENIIETENITQIYHLAAILSAKGEDNPLFTWDLNMRSLLGVLEAARKYQLKIFWPSSIAVFGKDTPRTNTPQNPAMIPGTVYGISKQAGEQWCNYYAEKFKVDVRSLRYPGLISYSAQPGGGTTDYAVDIFYKSKEDKKYTCFLSKETRLPMMYMPDAIRATLELMEAPVSEIKTRTSYNVAGVSFTPAELAEEINKHISDFKIFYEPDFRQHIADSWPQSINDEVAEQEWGWKPKYDLKRITIDMLKNIKCETY</sequence>
<gene>
    <name evidence="3" type="ORF">SAMN05878281_3275</name>
</gene>
<name>A0A1M7NM28_9FLAO</name>
<reference evidence="4" key="1">
    <citation type="submission" date="2016-11" db="EMBL/GenBank/DDBJ databases">
        <authorList>
            <person name="Varghese N."/>
            <person name="Submissions S."/>
        </authorList>
    </citation>
    <scope>NUCLEOTIDE SEQUENCE [LARGE SCALE GENOMIC DNA]</scope>
    <source>
        <strain evidence="4">ACAM 48</strain>
    </source>
</reference>
<dbReference type="Pfam" id="PF01370">
    <property type="entry name" value="Epimerase"/>
    <property type="match status" value="1"/>
</dbReference>
<dbReference type="AlphaFoldDB" id="A0A1M7NM28"/>
<dbReference type="FunFam" id="3.40.50.720:FF:000077">
    <property type="entry name" value="L-threonine 3-dehydrogenase, mitochondrial"/>
    <property type="match status" value="1"/>
</dbReference>
<proteinExistence type="inferred from homology"/>
<evidence type="ECO:0000259" key="2">
    <source>
        <dbReference type="Pfam" id="PF01370"/>
    </source>
</evidence>
<evidence type="ECO:0000256" key="1">
    <source>
        <dbReference type="ARBA" id="ARBA00007637"/>
    </source>
</evidence>
<dbReference type="PANTHER" id="PTHR42687:SF1">
    <property type="entry name" value="L-THREONINE 3-DEHYDROGENASE, MITOCHONDRIAL"/>
    <property type="match status" value="1"/>
</dbReference>
<feature type="domain" description="NAD-dependent epimerase/dehydratase" evidence="2">
    <location>
        <begin position="21"/>
        <end position="258"/>
    </location>
</feature>
<accession>A0A1M7NM28</accession>
<dbReference type="InterPro" id="IPR051225">
    <property type="entry name" value="NAD(P)_epim/dehydratase"/>
</dbReference>
<comment type="similarity">
    <text evidence="1">Belongs to the NAD(P)-dependent epimerase/dehydratase family.</text>
</comment>
<dbReference type="Gene3D" id="3.40.50.720">
    <property type="entry name" value="NAD(P)-binding Rossmann-like Domain"/>
    <property type="match status" value="1"/>
</dbReference>
<evidence type="ECO:0000313" key="4">
    <source>
        <dbReference type="Proteomes" id="UP000190235"/>
    </source>
</evidence>
<dbReference type="GO" id="GO:0006567">
    <property type="term" value="P:L-threonine catabolic process"/>
    <property type="evidence" value="ECO:0007669"/>
    <property type="project" value="TreeGrafter"/>
</dbReference>